<feature type="domain" description="FAD-binding FR-type" evidence="24">
    <location>
        <begin position="1217"/>
        <end position="1326"/>
    </location>
</feature>
<comment type="similarity">
    <text evidence="2">In the N-terminal section; belongs to the peroxidase family.</text>
</comment>
<dbReference type="PROSITE" id="PS50292">
    <property type="entry name" value="PEROXIDASE_3"/>
    <property type="match status" value="1"/>
</dbReference>
<dbReference type="SUPFAM" id="SSF47473">
    <property type="entry name" value="EF-hand"/>
    <property type="match status" value="1"/>
</dbReference>
<evidence type="ECO:0000256" key="18">
    <source>
        <dbReference type="ARBA" id="ARBA00048762"/>
    </source>
</evidence>
<evidence type="ECO:0000313" key="25">
    <source>
        <dbReference type="EMBL" id="AII16541.1"/>
    </source>
</evidence>
<sequence length="1505" mass="173772">MRSRRDGGLASRPSSNLLLAILMCAALSEARDRAFAERQRYDGWYNNLAHPNWGSADSQLTRKAPASYSDGVYRMSGDSRPSPRSISQALMKGSDGLPSRRNRTALHTFFGQVVSAEILMASELGCPIEMHRIPIEKCDEMYDADCKGDTFMPFHRANYDKSTGQSPNSPREQVNRMTSWIDASFVYSTKEAWVNAMRTFQNGSFKMEGDAIFGMPPKNTQRVPLANHPSPNVLRMLSPERMYLLGDPRCNQNPAFLTLAIMFYRYHNLQAAKIQQQHPNWDDEDVFQGARRRVIATLQNIIMYEYLPFLLGEEVAPYTGYKPDVHPGVSHVFQSAAFRFGHTTIPPGIYVRDRHCNFKKAPNGGMALRLCATWWDSQDNINPESIEEILLGLSSQIGEREDNVLCSDVRNMLFGPMEFSRRDLAALNIMRGRDNGLPDYNEVRKCYGLPKVSKWSEINPLSYQEDPEIFERLQKLYTELDDVDLYVGGMLESYDRPGPLFRKIIKEQFERIRDSDRFWFENVEHDILTEEEVAEIKALKLSDIIKQVTSIADEDLQKDVFEWKEGDPCEQPLQLNASHLEHCPYLKGYDYFQGSEAAYIYGCIVLCFVPLLAAFLGYSVIKLMNSRRRKMKQIREENNNNGKKSDKMHVKEWLHQSAKRPVKIKFGPDEAFHLLNRKGDKLRTIKVNNVESIVIEVTQDTNKKPMVLIRVVKDHDLVLEFSYVGERKKFLAKMENFLQGHKKSLETVPCFRDHMLMNAETKEKRKLRLEHFFREAYALTFGLKPGEKRKFEEVTSDVIMVMRTTLSKAEFASALGMKETDVFVHKMFNIVDGDGDGRVSFQEFLDTIVLFSKGRTDDKLRIIFDMCDDDKSGSIDKGELSELLNSLVDIAKTKRLSEDNVNALINSMFTSAGFENKESLNYEDFKTMMKEFKGDFLAIGLDCKGAKQNYLDSTTNVARMQSFGLDAIAERRKPTLMKRWDALTNFLEENRQHIFYIFIFYVITIALFIERFIFYAFMAEHLDLRHIMGVGIAITRGSAASLSFCYSLLLLTMSRNLITKLKEHSIHQYIPLDSHLEFHKIVACTALFFSLLHSAGHLVNFYHVGTQPVDHLNCLTQEMNFHSDNRPGIDFWFFQTLTGLTGIALYIIVIFIFIFAHPRIRKKAFNFFWMTHQLYVFLYIFSILHGLARLTGPPRFWYFFTLPGIIYVIDKVATLRTRYMKLDILETELLPSDVVKIKFYRPPNMKVLSGQWIRFSCTAIQPEEFHAFTLTSAPHEDFLSVHVKAHGPFTWRLRNYFDKSINDQEEDKDNPPKVRIEGPFGGGNQDWYKFEIAVMVGGGIGVTPYASILNDLVFGTSTNRYSGVACKKVYFLWICPSHRYFEWFIDVLRDVERKDVTNVLEMHIFITQFFHKFDLRTTMLYICENHFQRLQGRSMFTGLKAINHFGRPDMPSFLKFVQKKHSYVSKVGVFSCGPGPLTNSISDACEAVNRQRKLPYFIHHYENFG</sequence>
<evidence type="ECO:0000256" key="2">
    <source>
        <dbReference type="ARBA" id="ARBA00005644"/>
    </source>
</evidence>
<dbReference type="InterPro" id="IPR013112">
    <property type="entry name" value="FAD-bd_8"/>
</dbReference>
<evidence type="ECO:0000256" key="21">
    <source>
        <dbReference type="SAM" id="Phobius"/>
    </source>
</evidence>
<dbReference type="PANTHER" id="PTHR11475">
    <property type="entry name" value="OXIDASE/PEROXIDASE"/>
    <property type="match status" value="1"/>
</dbReference>
<name>A0A076FKU0_PARNA</name>
<feature type="region of interest" description="Disordered" evidence="20">
    <location>
        <begin position="72"/>
        <end position="99"/>
    </location>
</feature>
<dbReference type="PROSITE" id="PS50222">
    <property type="entry name" value="EF_HAND_2"/>
    <property type="match status" value="2"/>
</dbReference>
<evidence type="ECO:0000256" key="10">
    <source>
        <dbReference type="ARBA" id="ARBA00022837"/>
    </source>
</evidence>
<dbReference type="EC" id="1.6.3.1" evidence="3"/>
<dbReference type="Pfam" id="PF08022">
    <property type="entry name" value="FAD_binding_8"/>
    <property type="match status" value="1"/>
</dbReference>
<dbReference type="GO" id="GO:0006979">
    <property type="term" value="P:response to oxidative stress"/>
    <property type="evidence" value="ECO:0007669"/>
    <property type="project" value="InterPro"/>
</dbReference>
<evidence type="ECO:0000256" key="11">
    <source>
        <dbReference type="ARBA" id="ARBA00022857"/>
    </source>
</evidence>
<keyword evidence="10" id="KW-0106">Calcium</keyword>
<feature type="signal peptide" evidence="22">
    <location>
        <begin position="1"/>
        <end position="30"/>
    </location>
</feature>
<dbReference type="CDD" id="cd09820">
    <property type="entry name" value="dual_peroxidase_like"/>
    <property type="match status" value="1"/>
</dbReference>
<feature type="transmembrane region" description="Helical" evidence="21">
    <location>
        <begin position="1131"/>
        <end position="1155"/>
    </location>
</feature>
<keyword evidence="7 19" id="KW-0479">Metal-binding</keyword>
<dbReference type="InterPro" id="IPR034821">
    <property type="entry name" value="DUOX_peroxidase"/>
</dbReference>
<dbReference type="GO" id="GO:0004601">
    <property type="term" value="F:peroxidase activity"/>
    <property type="evidence" value="ECO:0007669"/>
    <property type="project" value="UniProtKB-KW"/>
</dbReference>
<evidence type="ECO:0000256" key="22">
    <source>
        <dbReference type="SAM" id="SignalP"/>
    </source>
</evidence>
<dbReference type="CDD" id="cd00051">
    <property type="entry name" value="EFh"/>
    <property type="match status" value="2"/>
</dbReference>
<comment type="catalytic activity">
    <reaction evidence="17">
        <text>NADH + O2 + H(+) = H2O2 + NAD(+)</text>
        <dbReference type="Rhea" id="RHEA:11264"/>
        <dbReference type="ChEBI" id="CHEBI:15378"/>
        <dbReference type="ChEBI" id="CHEBI:15379"/>
        <dbReference type="ChEBI" id="CHEBI:16240"/>
        <dbReference type="ChEBI" id="CHEBI:57540"/>
        <dbReference type="ChEBI" id="CHEBI:57945"/>
        <dbReference type="EC" id="1.6.3.1"/>
    </reaction>
</comment>
<dbReference type="PANTHER" id="PTHR11475:SF144">
    <property type="entry name" value="NAD(P)H OXIDASE (H2O2-FORMING)"/>
    <property type="match status" value="1"/>
</dbReference>
<evidence type="ECO:0000256" key="5">
    <source>
        <dbReference type="ARBA" id="ARBA00022630"/>
    </source>
</evidence>
<dbReference type="SUPFAM" id="SSF63380">
    <property type="entry name" value="Riboflavin synthase domain-like"/>
    <property type="match status" value="1"/>
</dbReference>
<feature type="transmembrane region" description="Helical" evidence="21">
    <location>
        <begin position="599"/>
        <end position="621"/>
    </location>
</feature>
<keyword evidence="12 21" id="KW-1133">Transmembrane helix</keyword>
<dbReference type="SFLD" id="SFLDG01169">
    <property type="entry name" value="NADPH_oxidase_subgroup_(NOX)"/>
    <property type="match status" value="1"/>
</dbReference>
<evidence type="ECO:0000256" key="7">
    <source>
        <dbReference type="ARBA" id="ARBA00022723"/>
    </source>
</evidence>
<dbReference type="Pfam" id="PF03098">
    <property type="entry name" value="An_peroxidase"/>
    <property type="match status" value="1"/>
</dbReference>
<dbReference type="InterPro" id="IPR019791">
    <property type="entry name" value="Haem_peroxidase_animal"/>
</dbReference>
<dbReference type="PROSITE" id="PS51384">
    <property type="entry name" value="FAD_FR"/>
    <property type="match status" value="1"/>
</dbReference>
<evidence type="ECO:0000256" key="8">
    <source>
        <dbReference type="ARBA" id="ARBA00022737"/>
    </source>
</evidence>
<feature type="binding site" description="axial binding residue" evidence="19">
    <location>
        <position position="342"/>
    </location>
    <ligand>
        <name>heme b</name>
        <dbReference type="ChEBI" id="CHEBI:60344"/>
    </ligand>
    <ligandPart>
        <name>Fe</name>
        <dbReference type="ChEBI" id="CHEBI:18248"/>
    </ligandPart>
</feature>
<feature type="non-terminal residue" evidence="25">
    <location>
        <position position="1505"/>
    </location>
</feature>
<dbReference type="InterPro" id="IPR037120">
    <property type="entry name" value="Haem_peroxidase_sf_animal"/>
</dbReference>
<dbReference type="Gene3D" id="2.40.30.10">
    <property type="entry name" value="Translation factors"/>
    <property type="match status" value="1"/>
</dbReference>
<proteinExistence type="evidence at transcript level"/>
<dbReference type="GO" id="GO:0016020">
    <property type="term" value="C:membrane"/>
    <property type="evidence" value="ECO:0007669"/>
    <property type="project" value="UniProtKB-SubCell"/>
</dbReference>
<dbReference type="Pfam" id="PF13202">
    <property type="entry name" value="EF-hand_5"/>
    <property type="match status" value="2"/>
</dbReference>
<evidence type="ECO:0000256" key="12">
    <source>
        <dbReference type="ARBA" id="ARBA00022989"/>
    </source>
</evidence>
<feature type="transmembrane region" description="Helical" evidence="21">
    <location>
        <begin position="1078"/>
        <end position="1099"/>
    </location>
</feature>
<dbReference type="Pfam" id="PF01794">
    <property type="entry name" value="Ferric_reduct"/>
    <property type="match status" value="1"/>
</dbReference>
<feature type="transmembrane region" description="Helical" evidence="21">
    <location>
        <begin position="994"/>
        <end position="1018"/>
    </location>
</feature>
<accession>A0A076FKU0</accession>
<keyword evidence="15" id="KW-0325">Glycoprotein</keyword>
<keyword evidence="19" id="KW-0349">Heme</keyword>
<keyword evidence="5" id="KW-0285">Flavoprotein</keyword>
<keyword evidence="22" id="KW-0732">Signal</keyword>
<keyword evidence="8" id="KW-0677">Repeat</keyword>
<dbReference type="SUPFAM" id="SSF48113">
    <property type="entry name" value="Heme-dependent peroxidases"/>
    <property type="match status" value="1"/>
</dbReference>
<dbReference type="GO" id="GO:0042744">
    <property type="term" value="P:hydrogen peroxide catabolic process"/>
    <property type="evidence" value="ECO:0007669"/>
    <property type="project" value="UniProtKB-KW"/>
</dbReference>
<dbReference type="InterPro" id="IPR011992">
    <property type="entry name" value="EF-hand-dom_pair"/>
</dbReference>
<evidence type="ECO:0000256" key="19">
    <source>
        <dbReference type="PIRSR" id="PIRSR619791-2"/>
    </source>
</evidence>
<dbReference type="PROSITE" id="PS00018">
    <property type="entry name" value="EF_HAND_1"/>
    <property type="match status" value="2"/>
</dbReference>
<keyword evidence="9" id="KW-0274">FAD</keyword>
<evidence type="ECO:0000256" key="16">
    <source>
        <dbReference type="ARBA" id="ARBA00023324"/>
    </source>
</evidence>
<dbReference type="InterPro" id="IPR017938">
    <property type="entry name" value="Riboflavin_synthase-like_b-brl"/>
</dbReference>
<keyword evidence="19" id="KW-0408">Iron</keyword>
<evidence type="ECO:0000256" key="17">
    <source>
        <dbReference type="ARBA" id="ARBA00047455"/>
    </source>
</evidence>
<dbReference type="InterPro" id="IPR018247">
    <property type="entry name" value="EF_Hand_1_Ca_BS"/>
</dbReference>
<dbReference type="GO" id="GO:0005509">
    <property type="term" value="F:calcium ion binding"/>
    <property type="evidence" value="ECO:0007669"/>
    <property type="project" value="InterPro"/>
</dbReference>
<dbReference type="EMBL" id="KF516637">
    <property type="protein sequence ID" value="AII16541.1"/>
    <property type="molecule type" value="mRNA"/>
</dbReference>
<evidence type="ECO:0000256" key="1">
    <source>
        <dbReference type="ARBA" id="ARBA00004141"/>
    </source>
</evidence>
<dbReference type="SMART" id="SM00054">
    <property type="entry name" value="EFh"/>
    <property type="match status" value="3"/>
</dbReference>
<dbReference type="InterPro" id="IPR013121">
    <property type="entry name" value="Fe_red_NAD-bd_6"/>
</dbReference>
<dbReference type="GO" id="GO:0016175">
    <property type="term" value="F:superoxide-generating NAD(P)H oxidase activity"/>
    <property type="evidence" value="ECO:0007669"/>
    <property type="project" value="UniProtKB-ARBA"/>
</dbReference>
<dbReference type="Gene3D" id="3.40.50.80">
    <property type="entry name" value="Nucleotide-binding domain of ferredoxin-NADP reductase (FNR) module"/>
    <property type="match status" value="1"/>
</dbReference>
<dbReference type="GO" id="GO:0016174">
    <property type="term" value="F:NAD(P)H oxidase H2O2-forming activity"/>
    <property type="evidence" value="ECO:0007669"/>
    <property type="project" value="UniProtKB-EC"/>
</dbReference>
<organism evidence="25">
    <name type="scientific">Paracyclopina nana</name>
    <name type="common">Marine copepod</name>
    <dbReference type="NCBI Taxonomy" id="565004"/>
    <lineage>
        <taxon>Eukaryota</taxon>
        <taxon>Metazoa</taxon>
        <taxon>Ecdysozoa</taxon>
        <taxon>Arthropoda</taxon>
        <taxon>Crustacea</taxon>
        <taxon>Multicrustacea</taxon>
        <taxon>Hexanauplia</taxon>
        <taxon>Copepoda</taxon>
        <taxon>Cyclopoida</taxon>
        <taxon>Cyclopettidae</taxon>
        <taxon>Paracyclopina</taxon>
    </lineage>
</organism>
<keyword evidence="16" id="KW-0376">Hydrogen peroxide</keyword>
<keyword evidence="11" id="KW-0521">NADP</keyword>
<reference evidence="25" key="1">
    <citation type="submission" date="2013-08" db="EMBL/GenBank/DDBJ databases">
        <title>Paracyclopina nana immune related genes.</title>
        <authorList>
            <person name="Kim B.-M."/>
            <person name="Rhee J.-S."/>
            <person name="Lee J.-S."/>
        </authorList>
    </citation>
    <scope>NUCLEOTIDE SEQUENCE</scope>
</reference>
<evidence type="ECO:0000256" key="9">
    <source>
        <dbReference type="ARBA" id="ARBA00022827"/>
    </source>
</evidence>
<dbReference type="GO" id="GO:0009886">
    <property type="term" value="P:post-embryonic animal morphogenesis"/>
    <property type="evidence" value="ECO:0007669"/>
    <property type="project" value="UniProtKB-ARBA"/>
</dbReference>
<keyword evidence="13" id="KW-0560">Oxidoreductase</keyword>
<feature type="chain" id="PRO_5001711801" description="NAD(P)H oxidase (H2O2-forming)" evidence="22">
    <location>
        <begin position="31"/>
        <end position="1505"/>
    </location>
</feature>
<dbReference type="PRINTS" id="PR00457">
    <property type="entry name" value="ANPEROXIDASE"/>
</dbReference>
<dbReference type="FunFam" id="2.40.30.10:FF:000059">
    <property type="entry name" value="dual oxidase isoform X1"/>
    <property type="match status" value="1"/>
</dbReference>
<evidence type="ECO:0000259" key="23">
    <source>
        <dbReference type="PROSITE" id="PS50222"/>
    </source>
</evidence>
<dbReference type="SUPFAM" id="SSF52343">
    <property type="entry name" value="Ferredoxin reductase-like, C-terminal NADP-linked domain"/>
    <property type="match status" value="1"/>
</dbReference>
<feature type="domain" description="EF-hand" evidence="23">
    <location>
        <begin position="819"/>
        <end position="854"/>
    </location>
</feature>
<dbReference type="Gene3D" id="1.10.238.10">
    <property type="entry name" value="EF-hand"/>
    <property type="match status" value="1"/>
</dbReference>
<keyword evidence="14 21" id="KW-0472">Membrane</keyword>
<dbReference type="InterPro" id="IPR010255">
    <property type="entry name" value="Haem_peroxidase_sf"/>
</dbReference>
<evidence type="ECO:0000259" key="24">
    <source>
        <dbReference type="PROSITE" id="PS51384"/>
    </source>
</evidence>
<dbReference type="InterPro" id="IPR013130">
    <property type="entry name" value="Fe3_Rdtase_TM_dom"/>
</dbReference>
<evidence type="ECO:0000256" key="14">
    <source>
        <dbReference type="ARBA" id="ARBA00023136"/>
    </source>
</evidence>
<evidence type="ECO:0000256" key="4">
    <source>
        <dbReference type="ARBA" id="ARBA00022559"/>
    </source>
</evidence>
<keyword evidence="4" id="KW-0575">Peroxidase</keyword>
<dbReference type="GO" id="GO:0020037">
    <property type="term" value="F:heme binding"/>
    <property type="evidence" value="ECO:0007669"/>
    <property type="project" value="InterPro"/>
</dbReference>
<protein>
    <recommendedName>
        <fullName evidence="3">NAD(P)H oxidase (H2O2-forming)</fullName>
        <ecNumber evidence="3">1.6.3.1</ecNumber>
    </recommendedName>
</protein>
<dbReference type="InterPro" id="IPR002048">
    <property type="entry name" value="EF_hand_dom"/>
</dbReference>
<dbReference type="InterPro" id="IPR017927">
    <property type="entry name" value="FAD-bd_FR_type"/>
</dbReference>
<dbReference type="InterPro" id="IPR039261">
    <property type="entry name" value="FNR_nucleotide-bd"/>
</dbReference>
<dbReference type="Pfam" id="PF08030">
    <property type="entry name" value="NAD_binding_6"/>
    <property type="match status" value="1"/>
</dbReference>
<dbReference type="GO" id="GO:0042335">
    <property type="term" value="P:cuticle development"/>
    <property type="evidence" value="ECO:0007669"/>
    <property type="project" value="UniProtKB-ARBA"/>
</dbReference>
<dbReference type="Gene3D" id="1.10.640.10">
    <property type="entry name" value="Haem peroxidase domain superfamily, animal type"/>
    <property type="match status" value="1"/>
</dbReference>
<dbReference type="FunFam" id="3.40.50.80:FF:000020">
    <property type="entry name" value="Dual oxidase 1"/>
    <property type="match status" value="1"/>
</dbReference>
<evidence type="ECO:0000256" key="6">
    <source>
        <dbReference type="ARBA" id="ARBA00022692"/>
    </source>
</evidence>
<comment type="subcellular location">
    <subcellularLocation>
        <location evidence="1">Membrane</location>
        <topology evidence="1">Multi-pass membrane protein</topology>
    </subcellularLocation>
</comment>
<dbReference type="FunFam" id="1.10.640.10:FF:000008">
    <property type="entry name" value="Dual oxidase 1"/>
    <property type="match status" value="1"/>
</dbReference>
<dbReference type="CDD" id="cd06186">
    <property type="entry name" value="NOX_Duox_like_FAD_NADP"/>
    <property type="match status" value="1"/>
</dbReference>
<keyword evidence="6 21" id="KW-0812">Transmembrane</keyword>
<comment type="catalytic activity">
    <reaction evidence="18">
        <text>NADPH + O2 + H(+) = H2O2 + NADP(+)</text>
        <dbReference type="Rhea" id="RHEA:11260"/>
        <dbReference type="ChEBI" id="CHEBI:15378"/>
        <dbReference type="ChEBI" id="CHEBI:15379"/>
        <dbReference type="ChEBI" id="CHEBI:16240"/>
        <dbReference type="ChEBI" id="CHEBI:57783"/>
        <dbReference type="ChEBI" id="CHEBI:58349"/>
        <dbReference type="EC" id="1.6.3.1"/>
    </reaction>
</comment>
<evidence type="ECO:0000256" key="13">
    <source>
        <dbReference type="ARBA" id="ARBA00023002"/>
    </source>
</evidence>
<evidence type="ECO:0000256" key="20">
    <source>
        <dbReference type="SAM" id="MobiDB-lite"/>
    </source>
</evidence>
<evidence type="ECO:0000256" key="3">
    <source>
        <dbReference type="ARBA" id="ARBA00012698"/>
    </source>
</evidence>
<feature type="domain" description="EF-hand" evidence="23">
    <location>
        <begin position="855"/>
        <end position="890"/>
    </location>
</feature>
<feature type="transmembrane region" description="Helical" evidence="21">
    <location>
        <begin position="1167"/>
        <end position="1184"/>
    </location>
</feature>
<dbReference type="GO" id="GO:0042742">
    <property type="term" value="P:defense response to bacterium"/>
    <property type="evidence" value="ECO:0007669"/>
    <property type="project" value="UniProtKB-ARBA"/>
</dbReference>
<evidence type="ECO:0000256" key="15">
    <source>
        <dbReference type="ARBA" id="ARBA00023180"/>
    </source>
</evidence>
<dbReference type="GO" id="GO:0042303">
    <property type="term" value="P:molting cycle"/>
    <property type="evidence" value="ECO:0007669"/>
    <property type="project" value="UniProtKB-ARBA"/>
</dbReference>
<feature type="transmembrane region" description="Helical" evidence="21">
    <location>
        <begin position="1038"/>
        <end position="1058"/>
    </location>
</feature>